<evidence type="ECO:0000256" key="8">
    <source>
        <dbReference type="ARBA" id="ARBA00023170"/>
    </source>
</evidence>
<keyword evidence="5" id="KW-0677">Repeat</keyword>
<keyword evidence="8" id="KW-0675">Receptor</keyword>
<keyword evidence="3" id="KW-0812">Transmembrane</keyword>
<gene>
    <name evidence="12" type="ORF">BRADI_1g11860v3</name>
</gene>
<dbReference type="STRING" id="15368.I1GPD2"/>
<evidence type="ECO:0000256" key="1">
    <source>
        <dbReference type="ARBA" id="ARBA00004167"/>
    </source>
</evidence>
<feature type="signal peptide" evidence="10">
    <location>
        <begin position="1"/>
        <end position="20"/>
    </location>
</feature>
<dbReference type="OrthoDB" id="687653at2759"/>
<feature type="domain" description="Leucine-rich repeat-containing N-terminal plant-type" evidence="11">
    <location>
        <begin position="24"/>
        <end position="63"/>
    </location>
</feature>
<dbReference type="HOGENOM" id="CLU_057948_1_0_1"/>
<evidence type="ECO:0000256" key="10">
    <source>
        <dbReference type="SAM" id="SignalP"/>
    </source>
</evidence>
<evidence type="ECO:0000313" key="13">
    <source>
        <dbReference type="EnsemblPlants" id="KQK13689"/>
    </source>
</evidence>
<evidence type="ECO:0000256" key="2">
    <source>
        <dbReference type="ARBA" id="ARBA00022614"/>
    </source>
</evidence>
<keyword evidence="2" id="KW-0433">Leucine-rich repeat</keyword>
<proteinExistence type="predicted"/>
<dbReference type="InterPro" id="IPR013210">
    <property type="entry name" value="LRR_N_plant-typ"/>
</dbReference>
<dbReference type="InterPro" id="IPR052422">
    <property type="entry name" value="Auxin_Ser/Thr_Kinase"/>
</dbReference>
<evidence type="ECO:0000256" key="9">
    <source>
        <dbReference type="ARBA" id="ARBA00023180"/>
    </source>
</evidence>
<evidence type="ECO:0000256" key="3">
    <source>
        <dbReference type="ARBA" id="ARBA00022692"/>
    </source>
</evidence>
<keyword evidence="4 10" id="KW-0732">Signal</keyword>
<sequence length="305" mass="32022">MSIAVILLVVMLGVSRPAGAATDPKDVVAMQALAKSTGAATSLGWGVKSADPCDGTWVGVRCNNDDLSHVTSIVASRAGLDGSLPGNELSMLEFLTELDLSFNKLGDELPTVPIPLKHLTALDLRANSFSKMPDFFFRGFPALETVVLDDNAVVMGDMTEAPACPGLRSFSANNFTIYGELPIYFGNKTLFPALESLSVARNQLTFGVSPYFGKDSGIKFLDISGQIDDGVGKLSGRLDFVSGMTSLVEIRVAGNGFYGPLPDVSGLVNLKVFDAADNKLCGPVKFPPAVAVNVAGNPKVGNSCP</sequence>
<comment type="subcellular location">
    <subcellularLocation>
        <location evidence="1">Membrane</location>
        <topology evidence="1">Single-pass membrane protein</topology>
    </subcellularLocation>
</comment>
<dbReference type="SUPFAM" id="SSF52058">
    <property type="entry name" value="L domain-like"/>
    <property type="match status" value="1"/>
</dbReference>
<dbReference type="InterPro" id="IPR001611">
    <property type="entry name" value="Leu-rich_rpt"/>
</dbReference>
<reference evidence="12" key="2">
    <citation type="submission" date="2017-06" db="EMBL/GenBank/DDBJ databases">
        <title>WGS assembly of Brachypodium distachyon.</title>
        <authorList>
            <consortium name="The International Brachypodium Initiative"/>
            <person name="Lucas S."/>
            <person name="Harmon-Smith M."/>
            <person name="Lail K."/>
            <person name="Tice H."/>
            <person name="Grimwood J."/>
            <person name="Bruce D."/>
            <person name="Barry K."/>
            <person name="Shu S."/>
            <person name="Lindquist E."/>
            <person name="Wang M."/>
            <person name="Pitluck S."/>
            <person name="Vogel J.P."/>
            <person name="Garvin D.F."/>
            <person name="Mockler T.C."/>
            <person name="Schmutz J."/>
            <person name="Rokhsar D."/>
            <person name="Bevan M.W."/>
        </authorList>
    </citation>
    <scope>NUCLEOTIDE SEQUENCE</scope>
    <source>
        <strain evidence="12">Bd21</strain>
    </source>
</reference>
<accession>I1GPD2</accession>
<organism evidence="12">
    <name type="scientific">Brachypodium distachyon</name>
    <name type="common">Purple false brome</name>
    <name type="synonym">Trachynia distachya</name>
    <dbReference type="NCBI Taxonomy" id="15368"/>
    <lineage>
        <taxon>Eukaryota</taxon>
        <taxon>Viridiplantae</taxon>
        <taxon>Streptophyta</taxon>
        <taxon>Embryophyta</taxon>
        <taxon>Tracheophyta</taxon>
        <taxon>Spermatophyta</taxon>
        <taxon>Magnoliopsida</taxon>
        <taxon>Liliopsida</taxon>
        <taxon>Poales</taxon>
        <taxon>Poaceae</taxon>
        <taxon>BOP clade</taxon>
        <taxon>Pooideae</taxon>
        <taxon>Stipodae</taxon>
        <taxon>Brachypodieae</taxon>
        <taxon>Brachypodium</taxon>
    </lineage>
</organism>
<evidence type="ECO:0000256" key="6">
    <source>
        <dbReference type="ARBA" id="ARBA00022989"/>
    </source>
</evidence>
<dbReference type="InterPro" id="IPR032675">
    <property type="entry name" value="LRR_dom_sf"/>
</dbReference>
<dbReference type="Gramene" id="KQK13689">
    <property type="protein sequence ID" value="KQK13689"/>
    <property type="gene ID" value="BRADI_1g11860v3"/>
</dbReference>
<reference evidence="13" key="3">
    <citation type="submission" date="2018-08" db="UniProtKB">
        <authorList>
            <consortium name="EnsemblPlants"/>
        </authorList>
    </citation>
    <scope>IDENTIFICATION</scope>
    <source>
        <strain evidence="13">cv. Bd21</strain>
    </source>
</reference>
<reference evidence="12 13" key="1">
    <citation type="journal article" date="2010" name="Nature">
        <title>Genome sequencing and analysis of the model grass Brachypodium distachyon.</title>
        <authorList>
            <consortium name="International Brachypodium Initiative"/>
        </authorList>
    </citation>
    <scope>NUCLEOTIDE SEQUENCE [LARGE SCALE GENOMIC DNA]</scope>
    <source>
        <strain evidence="12 13">Bd21</strain>
    </source>
</reference>
<dbReference type="Proteomes" id="UP000008810">
    <property type="component" value="Chromosome 1"/>
</dbReference>
<dbReference type="eggNOG" id="ENOG502RRQR">
    <property type="taxonomic scope" value="Eukaryota"/>
</dbReference>
<keyword evidence="7" id="KW-0472">Membrane</keyword>
<dbReference type="AlphaFoldDB" id="I1GPD2"/>
<dbReference type="EMBL" id="CM000880">
    <property type="protein sequence ID" value="KQK13689.1"/>
    <property type="molecule type" value="Genomic_DNA"/>
</dbReference>
<keyword evidence="6" id="KW-1133">Transmembrane helix</keyword>
<name>I1GPD2_BRADI</name>
<dbReference type="InParanoid" id="I1GPD2"/>
<dbReference type="PANTHER" id="PTHR47986">
    <property type="entry name" value="OSJNBA0070M12.3 PROTEIN"/>
    <property type="match status" value="1"/>
</dbReference>
<feature type="chain" id="PRO_5014094005" description="Leucine-rich repeat-containing N-terminal plant-type domain-containing protein" evidence="10">
    <location>
        <begin position="21"/>
        <end position="305"/>
    </location>
</feature>
<dbReference type="EnsemblPlants" id="KQK13689">
    <property type="protein sequence ID" value="KQK13689"/>
    <property type="gene ID" value="BRADI_1g11860v3"/>
</dbReference>
<evidence type="ECO:0000256" key="5">
    <source>
        <dbReference type="ARBA" id="ARBA00022737"/>
    </source>
</evidence>
<dbReference type="Pfam" id="PF08263">
    <property type="entry name" value="LRRNT_2"/>
    <property type="match status" value="1"/>
</dbReference>
<evidence type="ECO:0000259" key="11">
    <source>
        <dbReference type="Pfam" id="PF08263"/>
    </source>
</evidence>
<evidence type="ECO:0000256" key="7">
    <source>
        <dbReference type="ARBA" id="ARBA00023136"/>
    </source>
</evidence>
<dbReference type="Pfam" id="PF13516">
    <property type="entry name" value="LRR_6"/>
    <property type="match status" value="1"/>
</dbReference>
<dbReference type="GO" id="GO:0016020">
    <property type="term" value="C:membrane"/>
    <property type="evidence" value="ECO:0007669"/>
    <property type="project" value="UniProtKB-SubCell"/>
</dbReference>
<evidence type="ECO:0000313" key="12">
    <source>
        <dbReference type="EMBL" id="KQK13689.1"/>
    </source>
</evidence>
<dbReference type="OMA" id="NWVIMGD"/>
<protein>
    <recommendedName>
        <fullName evidence="11">Leucine-rich repeat-containing N-terminal plant-type domain-containing protein</fullName>
    </recommendedName>
</protein>
<evidence type="ECO:0000313" key="14">
    <source>
        <dbReference type="Proteomes" id="UP000008810"/>
    </source>
</evidence>
<keyword evidence="9" id="KW-0325">Glycoprotein</keyword>
<keyword evidence="14" id="KW-1185">Reference proteome</keyword>
<evidence type="ECO:0000256" key="4">
    <source>
        <dbReference type="ARBA" id="ARBA00022729"/>
    </source>
</evidence>
<dbReference type="Gene3D" id="3.80.10.10">
    <property type="entry name" value="Ribonuclease Inhibitor"/>
    <property type="match status" value="1"/>
</dbReference>
<dbReference type="PANTHER" id="PTHR47986:SF32">
    <property type="entry name" value="LEUCINE-RICH REPEAT-CONTAINING N-TERMINAL PLANT-TYPE DOMAIN-CONTAINING PROTEIN"/>
    <property type="match status" value="1"/>
</dbReference>